<feature type="compositionally biased region" description="Polar residues" evidence="1">
    <location>
        <begin position="183"/>
        <end position="196"/>
    </location>
</feature>
<gene>
    <name evidence="2" type="ORF">SAMN05421544_11250</name>
</gene>
<proteinExistence type="predicted"/>
<sequence>MLFGIVSCEENISQAKKDKKTDFPSKIIYNAYIVQRDSGFVKIRFKAPILQKYEFVDTPYIEAKKGLYLEFFDAKKPKTPGKLWADYAKFIEPQEFYMAKGHVKVINNEGQTFVMNSIYWDKKDRKMYTSDTVFITDKNGNTFVAANGMRAKDDFSEYTLKNNSGNFNPKNMSDMGGGKPSPKTDSLESVPTNTLKVSLDKH</sequence>
<evidence type="ECO:0000313" key="2">
    <source>
        <dbReference type="EMBL" id="SDE54743.1"/>
    </source>
</evidence>
<protein>
    <submittedName>
        <fullName evidence="2">Lipopolysaccharide-assembly, LptC-related</fullName>
    </submittedName>
</protein>
<evidence type="ECO:0000313" key="3">
    <source>
        <dbReference type="Proteomes" id="UP000198517"/>
    </source>
</evidence>
<organism evidence="2 3">
    <name type="scientific">Riemerella columbipharyngis</name>
    <dbReference type="NCBI Taxonomy" id="1071918"/>
    <lineage>
        <taxon>Bacteria</taxon>
        <taxon>Pseudomonadati</taxon>
        <taxon>Bacteroidota</taxon>
        <taxon>Flavobacteriia</taxon>
        <taxon>Flavobacteriales</taxon>
        <taxon>Weeksellaceae</taxon>
        <taxon>Riemerella</taxon>
    </lineage>
</organism>
<feature type="region of interest" description="Disordered" evidence="1">
    <location>
        <begin position="163"/>
        <end position="202"/>
    </location>
</feature>
<dbReference type="Proteomes" id="UP000198517">
    <property type="component" value="Unassembled WGS sequence"/>
</dbReference>
<reference evidence="2 3" key="1">
    <citation type="submission" date="2016-10" db="EMBL/GenBank/DDBJ databases">
        <authorList>
            <person name="de Groot N.N."/>
        </authorList>
    </citation>
    <scope>NUCLEOTIDE SEQUENCE [LARGE SCALE GENOMIC DNA]</scope>
    <source>
        <strain evidence="2 3">DSM 24015</strain>
    </source>
</reference>
<accession>A0A1G7DTC5</accession>
<dbReference type="AlphaFoldDB" id="A0A1G7DTC5"/>
<dbReference type="STRING" id="1071918.SAMN05421544_11250"/>
<name>A0A1G7DTC5_9FLAO</name>
<dbReference type="EMBL" id="FNAS01000012">
    <property type="protein sequence ID" value="SDE54743.1"/>
    <property type="molecule type" value="Genomic_DNA"/>
</dbReference>
<evidence type="ECO:0000256" key="1">
    <source>
        <dbReference type="SAM" id="MobiDB-lite"/>
    </source>
</evidence>
<keyword evidence="3" id="KW-1185">Reference proteome</keyword>